<feature type="active site" description="Charge relay system" evidence="5">
    <location>
        <position position="83"/>
    </location>
</feature>
<dbReference type="PRINTS" id="PR00723">
    <property type="entry name" value="SUBTILISIN"/>
</dbReference>
<dbReference type="InterPro" id="IPR051048">
    <property type="entry name" value="Peptidase_S8/S53_subtilisin"/>
</dbReference>
<gene>
    <name evidence="7" type="ORF">QLQ12_19030</name>
</gene>
<accession>A0ABT6WLW3</accession>
<dbReference type="PANTHER" id="PTHR43399">
    <property type="entry name" value="SUBTILISIN-RELATED"/>
    <property type="match status" value="1"/>
</dbReference>
<feature type="active site" description="Charge relay system" evidence="5">
    <location>
        <position position="235"/>
    </location>
</feature>
<dbReference type="InterPro" id="IPR000209">
    <property type="entry name" value="Peptidase_S8/S53_dom"/>
</dbReference>
<dbReference type="InterPro" id="IPR036852">
    <property type="entry name" value="Peptidase_S8/S53_dom_sf"/>
</dbReference>
<sequence>MRLRNNLALLCLVLVTAGCTPDSGGPSSWPDLVRSAREHAERLDRDPVIAVVDSGVEATHPALRQQVVQAWSAPGLPDGRSPHGTQIAGLIAGRPHGEFSGGLVERARLLDVRVLDDTGQAGPGAVAEGIDWAVAADAAYIVTSFGTERDDPALRAAVARAVGAGVVVVAAAGNGFGSFDFYPAAYPGVVAVTAHDGHGKRLALANGKAADLAAPGNDLLAPIPGGRYQTINGTSAAAAVAAGVIAACRDAGTPPDPAGLGTVSFPEGDVPALECQQGKE</sequence>
<dbReference type="Pfam" id="PF00082">
    <property type="entry name" value="Peptidase_S8"/>
    <property type="match status" value="1"/>
</dbReference>
<dbReference type="Gene3D" id="3.40.50.200">
    <property type="entry name" value="Peptidase S8/S53 domain"/>
    <property type="match status" value="1"/>
</dbReference>
<dbReference type="PROSITE" id="PS51257">
    <property type="entry name" value="PROKAR_LIPOPROTEIN"/>
    <property type="match status" value="1"/>
</dbReference>
<dbReference type="SUPFAM" id="SSF52743">
    <property type="entry name" value="Subtilisin-like"/>
    <property type="match status" value="1"/>
</dbReference>
<evidence type="ECO:0000313" key="7">
    <source>
        <dbReference type="EMBL" id="MDI6100707.1"/>
    </source>
</evidence>
<protein>
    <submittedName>
        <fullName evidence="7">S8 family serine peptidase</fullName>
    </submittedName>
</protein>
<evidence type="ECO:0000256" key="1">
    <source>
        <dbReference type="ARBA" id="ARBA00011073"/>
    </source>
</evidence>
<evidence type="ECO:0000256" key="5">
    <source>
        <dbReference type="PROSITE-ProRule" id="PRU01240"/>
    </source>
</evidence>
<feature type="active site" description="Charge relay system" evidence="5">
    <location>
        <position position="53"/>
    </location>
</feature>
<dbReference type="Proteomes" id="UP001241758">
    <property type="component" value="Unassembled WGS sequence"/>
</dbReference>
<dbReference type="RefSeq" id="WP_282761524.1">
    <property type="nucleotide sequence ID" value="NZ_JASCTH010000011.1"/>
</dbReference>
<dbReference type="InterPro" id="IPR015500">
    <property type="entry name" value="Peptidase_S8_subtilisin-rel"/>
</dbReference>
<reference evidence="7 8" key="1">
    <citation type="submission" date="2023-05" db="EMBL/GenBank/DDBJ databases">
        <title>Actinoplanes sp. NEAU-A12 genome sequencing.</title>
        <authorList>
            <person name="Wang Z.-S."/>
        </authorList>
    </citation>
    <scope>NUCLEOTIDE SEQUENCE [LARGE SCALE GENOMIC DNA]</scope>
    <source>
        <strain evidence="7 8">NEAU-A12</strain>
    </source>
</reference>
<proteinExistence type="inferred from homology"/>
<comment type="similarity">
    <text evidence="1 5">Belongs to the peptidase S8 family.</text>
</comment>
<keyword evidence="3 5" id="KW-0378">Hydrolase</keyword>
<evidence type="ECO:0000313" key="8">
    <source>
        <dbReference type="Proteomes" id="UP001241758"/>
    </source>
</evidence>
<keyword evidence="4 5" id="KW-0720">Serine protease</keyword>
<evidence type="ECO:0000256" key="3">
    <source>
        <dbReference type="ARBA" id="ARBA00022801"/>
    </source>
</evidence>
<comment type="caution">
    <text evidence="7">The sequence shown here is derived from an EMBL/GenBank/DDBJ whole genome shotgun (WGS) entry which is preliminary data.</text>
</comment>
<dbReference type="EMBL" id="JASCTH010000011">
    <property type="protein sequence ID" value="MDI6100707.1"/>
    <property type="molecule type" value="Genomic_DNA"/>
</dbReference>
<evidence type="ECO:0000256" key="4">
    <source>
        <dbReference type="ARBA" id="ARBA00022825"/>
    </source>
</evidence>
<evidence type="ECO:0000259" key="6">
    <source>
        <dbReference type="Pfam" id="PF00082"/>
    </source>
</evidence>
<dbReference type="PROSITE" id="PS51892">
    <property type="entry name" value="SUBTILASE"/>
    <property type="match status" value="1"/>
</dbReference>
<keyword evidence="2 5" id="KW-0645">Protease</keyword>
<keyword evidence="8" id="KW-1185">Reference proteome</keyword>
<dbReference type="InterPro" id="IPR022398">
    <property type="entry name" value="Peptidase_S8_His-AS"/>
</dbReference>
<evidence type="ECO:0000256" key="2">
    <source>
        <dbReference type="ARBA" id="ARBA00022670"/>
    </source>
</evidence>
<dbReference type="PANTHER" id="PTHR43399:SF4">
    <property type="entry name" value="CELL WALL-ASSOCIATED PROTEASE"/>
    <property type="match status" value="1"/>
</dbReference>
<dbReference type="InterPro" id="IPR023827">
    <property type="entry name" value="Peptidase_S8_Asp-AS"/>
</dbReference>
<dbReference type="PROSITE" id="PS00137">
    <property type="entry name" value="SUBTILASE_HIS"/>
    <property type="match status" value="1"/>
</dbReference>
<feature type="domain" description="Peptidase S8/S53" evidence="6">
    <location>
        <begin position="45"/>
        <end position="249"/>
    </location>
</feature>
<name>A0ABT6WLW3_9ACTN</name>
<organism evidence="7 8">
    <name type="scientific">Actinoplanes sandaracinus</name>
    <dbReference type="NCBI Taxonomy" id="3045177"/>
    <lineage>
        <taxon>Bacteria</taxon>
        <taxon>Bacillati</taxon>
        <taxon>Actinomycetota</taxon>
        <taxon>Actinomycetes</taxon>
        <taxon>Micromonosporales</taxon>
        <taxon>Micromonosporaceae</taxon>
        <taxon>Actinoplanes</taxon>
    </lineage>
</organism>
<dbReference type="PROSITE" id="PS00136">
    <property type="entry name" value="SUBTILASE_ASP"/>
    <property type="match status" value="1"/>
</dbReference>